<dbReference type="SUPFAM" id="SSF55331">
    <property type="entry name" value="Tautomerase/MIF"/>
    <property type="match status" value="1"/>
</dbReference>
<protein>
    <recommendedName>
        <fullName evidence="3">4-oxalocrotonate tautomerase</fullName>
    </recommendedName>
</protein>
<dbReference type="AlphaFoldDB" id="A3JZH5"/>
<name>A3JZH5_SAGS3</name>
<evidence type="ECO:0000313" key="2">
    <source>
        <dbReference type="Proteomes" id="UP000005713"/>
    </source>
</evidence>
<dbReference type="PANTHER" id="PTHR38460:SF1">
    <property type="entry name" value="TAUTOMERASE YOLI-RELATED"/>
    <property type="match status" value="1"/>
</dbReference>
<sequence>MPLLRIDMIEGRSDEDLQRLLDTVQSCVVEAFGVPETDRYQIVHEHKPGRMVFLDTGLGFTRSDQMISIQFFTSPRTHVEKMKVYKLLAENLEHTCGLDPNDLLISVFTNREEDWSFAQGEAQYVTGRLP</sequence>
<dbReference type="eggNOG" id="COG1942">
    <property type="taxonomic scope" value="Bacteria"/>
</dbReference>
<evidence type="ECO:0000313" key="1">
    <source>
        <dbReference type="EMBL" id="EBA09878.1"/>
    </source>
</evidence>
<dbReference type="Pfam" id="PF14552">
    <property type="entry name" value="Tautomerase_2"/>
    <property type="match status" value="1"/>
</dbReference>
<dbReference type="Proteomes" id="UP000005713">
    <property type="component" value="Unassembled WGS sequence"/>
</dbReference>
<dbReference type="RefSeq" id="WP_005856166.1">
    <property type="nucleotide sequence ID" value="NZ_AAYA01000002.1"/>
</dbReference>
<accession>A3JZH5</accession>
<dbReference type="InterPro" id="IPR037479">
    <property type="entry name" value="Tauto_MSAD"/>
</dbReference>
<dbReference type="OrthoDB" id="9804765at2"/>
<dbReference type="Gene3D" id="3.30.429.10">
    <property type="entry name" value="Macrophage Migration Inhibitory Factor"/>
    <property type="match status" value="1"/>
</dbReference>
<keyword evidence="2" id="KW-1185">Reference proteome</keyword>
<comment type="caution">
    <text evidence="1">The sequence shown here is derived from an EMBL/GenBank/DDBJ whole genome shotgun (WGS) entry which is preliminary data.</text>
</comment>
<dbReference type="InterPro" id="IPR014347">
    <property type="entry name" value="Tautomerase/MIF_sf"/>
</dbReference>
<proteinExistence type="predicted"/>
<gene>
    <name evidence="1" type="ORF">SSE37_08718</name>
</gene>
<reference evidence="1 2" key="1">
    <citation type="submission" date="2006-06" db="EMBL/GenBank/DDBJ databases">
        <authorList>
            <person name="Moran M.A."/>
            <person name="Ferriera S."/>
            <person name="Johnson J."/>
            <person name="Kravitz S."/>
            <person name="Beeson K."/>
            <person name="Sutton G."/>
            <person name="Rogers Y.-H."/>
            <person name="Friedman R."/>
            <person name="Frazier M."/>
            <person name="Venter J.C."/>
        </authorList>
    </citation>
    <scope>NUCLEOTIDE SEQUENCE [LARGE SCALE GENOMIC DNA]</scope>
    <source>
        <strain evidence="1 2">E-37</strain>
    </source>
</reference>
<dbReference type="PANTHER" id="PTHR38460">
    <property type="entry name" value="TAUTOMERASE YOLI-RELATED"/>
    <property type="match status" value="1"/>
</dbReference>
<dbReference type="EMBL" id="AAYA01000002">
    <property type="protein sequence ID" value="EBA09878.1"/>
    <property type="molecule type" value="Genomic_DNA"/>
</dbReference>
<evidence type="ECO:0008006" key="3">
    <source>
        <dbReference type="Google" id="ProtNLM"/>
    </source>
</evidence>
<organism evidence="1 2">
    <name type="scientific">Sagittula stellata (strain ATCC 700073 / DSM 11524 / E-37)</name>
    <dbReference type="NCBI Taxonomy" id="388399"/>
    <lineage>
        <taxon>Bacteria</taxon>
        <taxon>Pseudomonadati</taxon>
        <taxon>Pseudomonadota</taxon>
        <taxon>Alphaproteobacteria</taxon>
        <taxon>Rhodobacterales</taxon>
        <taxon>Roseobacteraceae</taxon>
        <taxon>Sagittula</taxon>
    </lineage>
</organism>